<evidence type="ECO:0000256" key="1">
    <source>
        <dbReference type="SAM" id="MobiDB-lite"/>
    </source>
</evidence>
<keyword evidence="3" id="KW-1185">Reference proteome</keyword>
<dbReference type="Proteomes" id="UP000499080">
    <property type="component" value="Unassembled WGS sequence"/>
</dbReference>
<organism evidence="2 3">
    <name type="scientific">Araneus ventricosus</name>
    <name type="common">Orbweaver spider</name>
    <name type="synonym">Epeira ventricosa</name>
    <dbReference type="NCBI Taxonomy" id="182803"/>
    <lineage>
        <taxon>Eukaryota</taxon>
        <taxon>Metazoa</taxon>
        <taxon>Ecdysozoa</taxon>
        <taxon>Arthropoda</taxon>
        <taxon>Chelicerata</taxon>
        <taxon>Arachnida</taxon>
        <taxon>Araneae</taxon>
        <taxon>Araneomorphae</taxon>
        <taxon>Entelegynae</taxon>
        <taxon>Araneoidea</taxon>
        <taxon>Araneidae</taxon>
        <taxon>Araneus</taxon>
    </lineage>
</organism>
<name>A0A4Y2CRT7_ARAVE</name>
<evidence type="ECO:0000313" key="3">
    <source>
        <dbReference type="Proteomes" id="UP000499080"/>
    </source>
</evidence>
<feature type="compositionally biased region" description="Basic and acidic residues" evidence="1">
    <location>
        <begin position="109"/>
        <end position="125"/>
    </location>
</feature>
<comment type="caution">
    <text evidence="2">The sequence shown here is derived from an EMBL/GenBank/DDBJ whole genome shotgun (WGS) entry which is preliminary data.</text>
</comment>
<accession>A0A4Y2CRT7</accession>
<feature type="region of interest" description="Disordered" evidence="1">
    <location>
        <begin position="109"/>
        <end position="146"/>
    </location>
</feature>
<reference evidence="2 3" key="1">
    <citation type="journal article" date="2019" name="Sci. Rep.">
        <title>Orb-weaving spider Araneus ventricosus genome elucidates the spidroin gene catalogue.</title>
        <authorList>
            <person name="Kono N."/>
            <person name="Nakamura H."/>
            <person name="Ohtoshi R."/>
            <person name="Moran D.A.P."/>
            <person name="Shinohara A."/>
            <person name="Yoshida Y."/>
            <person name="Fujiwara M."/>
            <person name="Mori M."/>
            <person name="Tomita M."/>
            <person name="Arakawa K."/>
        </authorList>
    </citation>
    <scope>NUCLEOTIDE SEQUENCE [LARGE SCALE GENOMIC DNA]</scope>
</reference>
<dbReference type="AlphaFoldDB" id="A0A4Y2CRT7"/>
<proteinExistence type="predicted"/>
<sequence length="173" mass="19422">MRVIVLGAEYIFLGRSCTDRSAIRSVFFFSVLALGLISGESATEWTNLTSWPMVTATTWPQRRQLWSQPRREAHLTLTPCLSWPSTTPLQRRHITTPCCLGPSPWQLHPRTDTSTHPHRQVEDQNPHLSSKRGTHTPTMSSIPQGKTTTDFDLEFIPSLPICGIAVDQDVKCG</sequence>
<evidence type="ECO:0000313" key="2">
    <source>
        <dbReference type="EMBL" id="GBM06388.1"/>
    </source>
</evidence>
<protein>
    <submittedName>
        <fullName evidence="2">Uncharacterized protein</fullName>
    </submittedName>
</protein>
<feature type="compositionally biased region" description="Polar residues" evidence="1">
    <location>
        <begin position="135"/>
        <end position="146"/>
    </location>
</feature>
<gene>
    <name evidence="2" type="ORF">AVEN_266346_1</name>
</gene>
<dbReference type="EMBL" id="BGPR01000228">
    <property type="protein sequence ID" value="GBM06388.1"/>
    <property type="molecule type" value="Genomic_DNA"/>
</dbReference>